<evidence type="ECO:0000313" key="2">
    <source>
        <dbReference type="Proteomes" id="UP001146351"/>
    </source>
</evidence>
<dbReference type="Proteomes" id="UP001146351">
    <property type="component" value="Unassembled WGS sequence"/>
</dbReference>
<dbReference type="EMBL" id="JAPQKO010000008">
    <property type="protein sequence ID" value="KAJ5152208.1"/>
    <property type="molecule type" value="Genomic_DNA"/>
</dbReference>
<reference evidence="1" key="1">
    <citation type="submission" date="2022-11" db="EMBL/GenBank/DDBJ databases">
        <authorList>
            <person name="Petersen C."/>
        </authorList>
    </citation>
    <scope>NUCLEOTIDE SEQUENCE</scope>
    <source>
        <strain evidence="1">IBT 21917</strain>
    </source>
</reference>
<name>A0A9W9HLB9_9EURO</name>
<organism evidence="1 2">
    <name type="scientific">Penicillium capsulatum</name>
    <dbReference type="NCBI Taxonomy" id="69766"/>
    <lineage>
        <taxon>Eukaryota</taxon>
        <taxon>Fungi</taxon>
        <taxon>Dikarya</taxon>
        <taxon>Ascomycota</taxon>
        <taxon>Pezizomycotina</taxon>
        <taxon>Eurotiomycetes</taxon>
        <taxon>Eurotiomycetidae</taxon>
        <taxon>Eurotiales</taxon>
        <taxon>Aspergillaceae</taxon>
        <taxon>Penicillium</taxon>
    </lineage>
</organism>
<proteinExistence type="predicted"/>
<sequence>MGLASQHGRVRLTPSMVPDTPNFEVKDSSFFKKWKGSPTPQQVREKAKAPWAAGTSLDKRKVLSYCGRHMRPPLAVFEDMGLVVKWGVLVGIPEA</sequence>
<accession>A0A9W9HLB9</accession>
<gene>
    <name evidence="1" type="ORF">N7492_010503</name>
</gene>
<reference evidence="1" key="2">
    <citation type="journal article" date="2023" name="IMA Fungus">
        <title>Comparative genomic study of the Penicillium genus elucidates a diverse pangenome and 15 lateral gene transfer events.</title>
        <authorList>
            <person name="Petersen C."/>
            <person name="Sorensen T."/>
            <person name="Nielsen M.R."/>
            <person name="Sondergaard T.E."/>
            <person name="Sorensen J.L."/>
            <person name="Fitzpatrick D.A."/>
            <person name="Frisvad J.C."/>
            <person name="Nielsen K.L."/>
        </authorList>
    </citation>
    <scope>NUCLEOTIDE SEQUENCE</scope>
    <source>
        <strain evidence="1">IBT 21917</strain>
    </source>
</reference>
<evidence type="ECO:0000313" key="1">
    <source>
        <dbReference type="EMBL" id="KAJ5152208.1"/>
    </source>
</evidence>
<keyword evidence="2" id="KW-1185">Reference proteome</keyword>
<dbReference type="OrthoDB" id="2906425at2759"/>
<protein>
    <submittedName>
        <fullName evidence="1">Uncharacterized protein</fullName>
    </submittedName>
</protein>
<comment type="caution">
    <text evidence="1">The sequence shown here is derived from an EMBL/GenBank/DDBJ whole genome shotgun (WGS) entry which is preliminary data.</text>
</comment>
<dbReference type="AlphaFoldDB" id="A0A9W9HLB9"/>